<dbReference type="GO" id="GO:1990229">
    <property type="term" value="C:iron-sulfur cluster assembly complex"/>
    <property type="evidence" value="ECO:0007669"/>
    <property type="project" value="UniProtKB-ARBA"/>
</dbReference>
<dbReference type="RefSeq" id="WP_070080063.1">
    <property type="nucleotide sequence ID" value="NZ_CP017415.1"/>
</dbReference>
<reference evidence="5" key="1">
    <citation type="submission" date="2016-09" db="EMBL/GenBank/DDBJ databases">
        <title>Acidihalobacter prosperus F5.</title>
        <authorList>
            <person name="Khaleque H.N."/>
            <person name="Ramsay J.P."/>
            <person name="Kaksonen A.H."/>
            <person name="Boxall N.J."/>
            <person name="Watkin E.L.J."/>
        </authorList>
    </citation>
    <scope>NUCLEOTIDE SEQUENCE [LARGE SCALE GENOMIC DNA]</scope>
    <source>
        <strain evidence="5">F5</strain>
    </source>
</reference>
<dbReference type="InterPro" id="IPR002634">
    <property type="entry name" value="BolA"/>
</dbReference>
<name>A0A1D8IT68_9GAMM</name>
<dbReference type="PANTHER" id="PTHR46229">
    <property type="entry name" value="BOLA TRANSCRIPTION REGULATOR"/>
    <property type="match status" value="1"/>
</dbReference>
<dbReference type="PANTHER" id="PTHR46229:SF2">
    <property type="entry name" value="BOLA-LIKE PROTEIN 1"/>
    <property type="match status" value="1"/>
</dbReference>
<dbReference type="Pfam" id="PF01722">
    <property type="entry name" value="BolA"/>
    <property type="match status" value="1"/>
</dbReference>
<dbReference type="PIRSF" id="PIRSF003113">
    <property type="entry name" value="BolA"/>
    <property type="match status" value="1"/>
</dbReference>
<keyword evidence="5" id="KW-1185">Reference proteome</keyword>
<evidence type="ECO:0000256" key="2">
    <source>
        <dbReference type="ARBA" id="ARBA00074073"/>
    </source>
</evidence>
<protein>
    <recommendedName>
        <fullName evidence="2">DNA-binding transcriptional regulator BolA</fullName>
    </recommendedName>
</protein>
<evidence type="ECO:0000256" key="1">
    <source>
        <dbReference type="ARBA" id="ARBA00005578"/>
    </source>
</evidence>
<dbReference type="AlphaFoldDB" id="A0A1D8IT68"/>
<evidence type="ECO:0000256" key="3">
    <source>
        <dbReference type="RuleBase" id="RU003860"/>
    </source>
</evidence>
<dbReference type="Gene3D" id="3.30.300.90">
    <property type="entry name" value="BolA-like"/>
    <property type="match status" value="1"/>
</dbReference>
<accession>A0A1D8IT68</accession>
<sequence length="104" mass="11392">MSLQQHIEQTLSRALSPEFIEVINESGNHNVPPGSESHFKVTVVSDRFVGQRLIQRHRTVNELLADELAGPLHALALHTLSPEEWFERAGQVAASPPCMGGGKS</sequence>
<dbReference type="EMBL" id="CP017415">
    <property type="protein sequence ID" value="AOU99720.1"/>
    <property type="molecule type" value="Genomic_DNA"/>
</dbReference>
<organism evidence="4 5">
    <name type="scientific">Acidihalobacter yilgarnensis</name>
    <dbReference type="NCBI Taxonomy" id="2819280"/>
    <lineage>
        <taxon>Bacteria</taxon>
        <taxon>Pseudomonadati</taxon>
        <taxon>Pseudomonadota</taxon>
        <taxon>Gammaproteobacteria</taxon>
        <taxon>Chromatiales</taxon>
        <taxon>Ectothiorhodospiraceae</taxon>
        <taxon>Acidihalobacter</taxon>
    </lineage>
</organism>
<proteinExistence type="inferred from homology"/>
<dbReference type="InterPro" id="IPR036065">
    <property type="entry name" value="BolA-like_sf"/>
</dbReference>
<dbReference type="InterPro" id="IPR050961">
    <property type="entry name" value="BolA/IbaG_stress_morph_reg"/>
</dbReference>
<dbReference type="Proteomes" id="UP000095401">
    <property type="component" value="Chromosome"/>
</dbReference>
<dbReference type="GO" id="GO:0005829">
    <property type="term" value="C:cytosol"/>
    <property type="evidence" value="ECO:0007669"/>
    <property type="project" value="TreeGrafter"/>
</dbReference>
<comment type="similarity">
    <text evidence="1 3">Belongs to the BolA/IbaG family.</text>
</comment>
<evidence type="ECO:0000313" key="4">
    <source>
        <dbReference type="EMBL" id="AOU99720.1"/>
    </source>
</evidence>
<evidence type="ECO:0000313" key="5">
    <source>
        <dbReference type="Proteomes" id="UP000095401"/>
    </source>
</evidence>
<dbReference type="FunFam" id="3.30.300.90:FF:000001">
    <property type="entry name" value="Transcriptional regulator BolA"/>
    <property type="match status" value="1"/>
</dbReference>
<dbReference type="KEGG" id="aprs:BI364_12800"/>
<gene>
    <name evidence="4" type="ORF">BI364_12800</name>
</gene>
<dbReference type="SUPFAM" id="SSF82657">
    <property type="entry name" value="BolA-like"/>
    <property type="match status" value="1"/>
</dbReference>
<dbReference type="GO" id="GO:0006351">
    <property type="term" value="P:DNA-templated transcription"/>
    <property type="evidence" value="ECO:0007669"/>
    <property type="project" value="TreeGrafter"/>
</dbReference>